<evidence type="ECO:0000256" key="6">
    <source>
        <dbReference type="ARBA" id="ARBA00022989"/>
    </source>
</evidence>
<comment type="function">
    <text evidence="8 9">Intramembrane glycolipid transporter that operates in the biosynthetic pathway of dolichol-linked oligosaccharides, the glycan precursors employed in protein asparagine (N)-glycosylation. The sequential addition of sugars to dolichol pyrophosphate produces dolichol-linked oligosaccharides containing fourteen sugars, including two GlcNAcs, nine mannoses and three glucoses. Once assembled, the oligosaccharide is transferred from the lipid to nascent proteins by oligosaccharyltransferases. The assembly of dolichol-linked oligosaccharides begins on the cytosolic side of the endoplasmic reticulum membrane and finishes in its lumen. RFT1 could mediate the translocation of the cytosolically oriented intermediate DolPP-GlcNAc2Man5, produced by ALG11, into the ER lumen where dolichol-linked oligosaccharides assembly continues. However, the intramembrane lipid transporter activity could not be confirmed in vitro.</text>
</comment>
<comment type="caution">
    <text evidence="9">Lacks conserved residue(s) required for the propagation of feature annotation.</text>
</comment>
<dbReference type="OMA" id="QANCINI"/>
<evidence type="ECO:0000256" key="8">
    <source>
        <dbReference type="ARBA" id="ARBA00045912"/>
    </source>
</evidence>
<comment type="pathway">
    <text evidence="2">Protein modification; protein glycosylation.</text>
</comment>
<keyword evidence="5" id="KW-0256">Endoplasmic reticulum</keyword>
<dbReference type="Pfam" id="PF04506">
    <property type="entry name" value="Rft-1"/>
    <property type="match status" value="2"/>
</dbReference>
<dbReference type="WBParaSite" id="nRc.2.0.1.t45738-RA">
    <property type="protein sequence ID" value="nRc.2.0.1.t45738-RA"/>
    <property type="gene ID" value="nRc.2.0.1.g45738"/>
</dbReference>
<evidence type="ECO:0000256" key="7">
    <source>
        <dbReference type="ARBA" id="ARBA00023136"/>
    </source>
</evidence>
<accession>A0A915L5E1</accession>
<sequence length="480" mass="54892">MNSVTKFTESALYNIIIQVCFRSSTFLLNAVLLRFISRSLLGVVNVRLMLLYTTLSFFSGEPFRRACLSRIDKLDRNWRKAVTDASFYAVRQILFAFLTIFYPENSLLNFGFAMIASSLLYTTMYYSYFAWFLCKNRTFGGENVDSKVFLQRFSDVLPHLSHGFDREVVRLTVAFFRHSFVKQMLTEGERYVMTLFDVLNFADQGVYDVVTNLGSLVARIIFAPLEESGYVYFSVSFERGKPLEEQDQQETLLATRVFKALLKLVTLIGFIITVFGFSFSFLALHVYGGTLLSLGRGPILLKWYTLYVVLLAINGVTECFSFAIMPESQVDRHQKWLFIFCFGFLIAALSLTNTFGSVGFILANCVNMVCRIIYSCNYINNFYRVDSINSRYMDLDLLKELKDSPLNSMTPNTSVFTTLLASFVITSLSNIIFCCEGTFNTLAHVAVGAICLLATVFRIYYTELEFVDFVSNYIFKLKMT</sequence>
<feature type="transmembrane region" description="Helical" evidence="9">
    <location>
        <begin position="12"/>
        <end position="33"/>
    </location>
</feature>
<feature type="transmembrane region" description="Helical" evidence="9">
    <location>
        <begin position="336"/>
        <end position="362"/>
    </location>
</feature>
<reference evidence="11" key="1">
    <citation type="submission" date="2022-11" db="UniProtKB">
        <authorList>
            <consortium name="WormBaseParasite"/>
        </authorList>
    </citation>
    <scope>IDENTIFICATION</scope>
</reference>
<organism evidence="10 11">
    <name type="scientific">Romanomermis culicivorax</name>
    <name type="common">Nematode worm</name>
    <dbReference type="NCBI Taxonomy" id="13658"/>
    <lineage>
        <taxon>Eukaryota</taxon>
        <taxon>Metazoa</taxon>
        <taxon>Ecdysozoa</taxon>
        <taxon>Nematoda</taxon>
        <taxon>Enoplea</taxon>
        <taxon>Dorylaimia</taxon>
        <taxon>Mermithida</taxon>
        <taxon>Mermithoidea</taxon>
        <taxon>Mermithidae</taxon>
        <taxon>Romanomermis</taxon>
    </lineage>
</organism>
<comment type="similarity">
    <text evidence="3 9">Belongs to the RFT1 family.</text>
</comment>
<name>A0A915L5E1_ROMCU</name>
<evidence type="ECO:0000313" key="11">
    <source>
        <dbReference type="WBParaSite" id="nRc.2.0.1.t45738-RA"/>
    </source>
</evidence>
<feature type="transmembrane region" description="Helical" evidence="9">
    <location>
        <begin position="415"/>
        <end position="435"/>
    </location>
</feature>
<protein>
    <recommendedName>
        <fullName evidence="9">Protein RFT1 homolog</fullName>
    </recommendedName>
</protein>
<evidence type="ECO:0000256" key="4">
    <source>
        <dbReference type="ARBA" id="ARBA00022692"/>
    </source>
</evidence>
<evidence type="ECO:0000256" key="1">
    <source>
        <dbReference type="ARBA" id="ARBA00004477"/>
    </source>
</evidence>
<dbReference type="PANTHER" id="PTHR13117">
    <property type="entry name" value="ENDOPLASMIC RETICULUM MULTISPAN TRANSMEMBRANE PROTEIN-RELATED"/>
    <property type="match status" value="1"/>
</dbReference>
<feature type="transmembrane region" description="Helical" evidence="9">
    <location>
        <begin position="108"/>
        <end position="128"/>
    </location>
</feature>
<dbReference type="PANTHER" id="PTHR13117:SF5">
    <property type="entry name" value="PROTEIN RFT1 HOMOLOG"/>
    <property type="match status" value="1"/>
</dbReference>
<dbReference type="GO" id="GO:0006488">
    <property type="term" value="P:dolichol-linked oligosaccharide biosynthetic process"/>
    <property type="evidence" value="ECO:0007669"/>
    <property type="project" value="InterPro"/>
</dbReference>
<comment type="subcellular location">
    <subcellularLocation>
        <location evidence="1 9">Endoplasmic reticulum membrane</location>
        <topology evidence="1 9">Multi-pass membrane protein</topology>
    </subcellularLocation>
</comment>
<dbReference type="GO" id="GO:0005789">
    <property type="term" value="C:endoplasmic reticulum membrane"/>
    <property type="evidence" value="ECO:0007669"/>
    <property type="project" value="UniProtKB-SubCell"/>
</dbReference>
<evidence type="ECO:0000313" key="10">
    <source>
        <dbReference type="Proteomes" id="UP000887565"/>
    </source>
</evidence>
<evidence type="ECO:0000256" key="9">
    <source>
        <dbReference type="RuleBase" id="RU365067"/>
    </source>
</evidence>
<feature type="transmembrane region" description="Helical" evidence="9">
    <location>
        <begin position="442"/>
        <end position="461"/>
    </location>
</feature>
<keyword evidence="7 9" id="KW-0472">Membrane</keyword>
<dbReference type="Proteomes" id="UP000887565">
    <property type="component" value="Unplaced"/>
</dbReference>
<feature type="transmembrane region" description="Helical" evidence="9">
    <location>
        <begin position="261"/>
        <end position="284"/>
    </location>
</feature>
<dbReference type="GO" id="GO:0034203">
    <property type="term" value="P:glycolipid translocation"/>
    <property type="evidence" value="ECO:0007669"/>
    <property type="project" value="TreeGrafter"/>
</dbReference>
<evidence type="ECO:0000256" key="2">
    <source>
        <dbReference type="ARBA" id="ARBA00004922"/>
    </source>
</evidence>
<feature type="transmembrane region" description="Helical" evidence="9">
    <location>
        <begin position="81"/>
        <end position="102"/>
    </location>
</feature>
<feature type="transmembrane region" description="Helical" evidence="9">
    <location>
        <begin position="304"/>
        <end position="324"/>
    </location>
</feature>
<evidence type="ECO:0000256" key="3">
    <source>
        <dbReference type="ARBA" id="ARBA00010288"/>
    </source>
</evidence>
<keyword evidence="10" id="KW-1185">Reference proteome</keyword>
<evidence type="ECO:0000256" key="5">
    <source>
        <dbReference type="ARBA" id="ARBA00022824"/>
    </source>
</evidence>
<dbReference type="AlphaFoldDB" id="A0A915L5E1"/>
<proteinExistence type="inferred from homology"/>
<keyword evidence="6 9" id="KW-1133">Transmembrane helix</keyword>
<keyword evidence="4 9" id="KW-0812">Transmembrane</keyword>
<dbReference type="InterPro" id="IPR007594">
    <property type="entry name" value="RFT1"/>
</dbReference>